<dbReference type="Proteomes" id="UP000775213">
    <property type="component" value="Unassembled WGS sequence"/>
</dbReference>
<protein>
    <submittedName>
        <fullName evidence="3">Uncharacterized protein</fullName>
    </submittedName>
</protein>
<sequence>MDSTHILILPMPFQGHIMPLMEIAHHLIDAGFTVTFVNTDFNHRRLLSAAPDGGAAFSNTNSRLHLLGISDGMGSDEDRKDVGLSCKLMPSGMSPGLESIVRAAAAEGRPIQWILADFSMAWAFALANQMGLRAASFCPPSAAMLALQLNVSKMIEIGLITEDGSLSNDEMFELASGIPMLHTSQLAWNMLGNSAHKYAVFSFIMTNNRALTDHAEFIICNTFMDLEPEAISLLPSAVPIGPLFPAEHHPIGHLWPPTNSSTIMDWLDSHSPGSVLYIAFGSHAIFDQAQVDELAHGIEMTGRPFLWAVRPDLTTMDPSEVFSTEFLSRVQGRGLLVGWAPQLQVLGHPSIGCFMSHCGWNSTMEGIRNGMRFLCWPYFTDQFLNQSYICDIWRIGLRVRPNEEDVEGELGRSLVALITRKMIRERVEEVMGDDEMRKRALMWKERAFKSVSPSGSSYENFKRLSKEIKRMDSTHILILPMPFQGHIMPLMEMAHHLIDAGFTVTFVNTDFNHRRLLSAAPDGGAAFSTSNSRLRLLGISDGMGSDEDRKDVGLSCKLMPSGMSPGLESIVRAAAAEGRPIQWILADFSMAWAIALANQMGLRAAAFCPHSTAMMAVALNVSKMIEIGLITEDGSLNKDEMFELAVGIPMLHSSQLPWNVLGNSADKSAVFSFMMTNNRALTDHTEFIICNTFMDLEPEAISLLPSAVPIGPLFPAEHHPIGHLWPPTNSSIIMDWLDSHSPGSVLYIAFGSHAIFDQAQIDELAHGIEMTGRPFLWAVRPDLITIDPSEVFSTEFLSRVQGRGLLVGWAPQLQVLGHPSIGCFMSHCGWNSIMEGIRNGMRFLCWPYFTDQFLNQSYICDMWRIGLRVRPNEEDAGRSEVALITRKMIKERVEEVMGDDEMRKRALMWKERALKSVSASGSSYENFKRKLSKEIKKMNSTHILILPMPFQGHIMPLMEMAHHLIDAGFTVTFVNTDFNHRRLLSAAPDGGAAFSNTNSRLRLLGISDGMGSDEDRKDVGLSCKLMPSGMSPGLESIVKAAAAEGRPIQWILADFNMAWAFALANQMGLRAAAFCPPSAAMIAVLLNVSKMIEIGLITEDGSQNKDELFQLAAGIPTLHSSQLSWNMLGNSADKSAVFSFIMTNNRVLTDHAEFIICNTFMDLEPEAISLLPSAVPIGPLFPAEHHPIGHLWRPTNSSIIMDWLDSHSPGSVLYIAFGSHAVFDQAQVDELAHGIEMTGRPFLWAVRPDLTTMDPSEVFSTEFLSRVHDRGLLVGWAPQLQVLGHPSIGCFMSHCGWNSIMEGIRNGMRFLCWPYFTDQFLNQSYICDIWRIGLRVRPNEEDVEGELGRSEVALIRRKMIRERVEEVMGDDEMRKRALMWKERALKSVSSNGSSYENFKRVVDIMKTRT</sequence>
<keyword evidence="4" id="KW-1185">Reference proteome</keyword>
<evidence type="ECO:0000256" key="2">
    <source>
        <dbReference type="ARBA" id="ARBA00022679"/>
    </source>
</evidence>
<dbReference type="Gene3D" id="3.40.50.2000">
    <property type="entry name" value="Glycogen Phosphorylase B"/>
    <property type="match status" value="6"/>
</dbReference>
<dbReference type="FunFam" id="3.40.50.2000:FF:000108">
    <property type="entry name" value="UDP-glycosyltransferase 83A1"/>
    <property type="match status" value="3"/>
</dbReference>
<dbReference type="EMBL" id="JAGFBR010000012">
    <property type="protein sequence ID" value="KAH0458067.1"/>
    <property type="molecule type" value="Genomic_DNA"/>
</dbReference>
<comment type="similarity">
    <text evidence="1">Belongs to the UDP-glycosyltransferase family.</text>
</comment>
<gene>
    <name evidence="3" type="ORF">IEQ34_013382</name>
</gene>
<dbReference type="InterPro" id="IPR002213">
    <property type="entry name" value="UDP_glucos_trans"/>
</dbReference>
<accession>A0AAV7GP41</accession>
<reference evidence="3 4" key="1">
    <citation type="journal article" date="2021" name="Hortic Res">
        <title>Chromosome-scale assembly of the Dendrobium chrysotoxum genome enhances the understanding of orchid evolution.</title>
        <authorList>
            <person name="Zhang Y."/>
            <person name="Zhang G.Q."/>
            <person name="Zhang D."/>
            <person name="Liu X.D."/>
            <person name="Xu X.Y."/>
            <person name="Sun W.H."/>
            <person name="Yu X."/>
            <person name="Zhu X."/>
            <person name="Wang Z.W."/>
            <person name="Zhao X."/>
            <person name="Zhong W.Y."/>
            <person name="Chen H."/>
            <person name="Yin W.L."/>
            <person name="Huang T."/>
            <person name="Niu S.C."/>
            <person name="Liu Z.J."/>
        </authorList>
    </citation>
    <scope>NUCLEOTIDE SEQUENCE [LARGE SCALE GENOMIC DNA]</scope>
    <source>
        <strain evidence="3">Lindl</strain>
    </source>
</reference>
<keyword evidence="2" id="KW-0808">Transferase</keyword>
<name>A0AAV7GP41_DENCH</name>
<dbReference type="FunFam" id="3.40.50.2000:FF:000056">
    <property type="entry name" value="Glycosyltransferase"/>
    <property type="match status" value="3"/>
</dbReference>
<dbReference type="Pfam" id="PF00201">
    <property type="entry name" value="UDPGT"/>
    <property type="match status" value="3"/>
</dbReference>
<evidence type="ECO:0000313" key="3">
    <source>
        <dbReference type="EMBL" id="KAH0458067.1"/>
    </source>
</evidence>
<organism evidence="3 4">
    <name type="scientific">Dendrobium chrysotoxum</name>
    <name type="common">Orchid</name>
    <dbReference type="NCBI Taxonomy" id="161865"/>
    <lineage>
        <taxon>Eukaryota</taxon>
        <taxon>Viridiplantae</taxon>
        <taxon>Streptophyta</taxon>
        <taxon>Embryophyta</taxon>
        <taxon>Tracheophyta</taxon>
        <taxon>Spermatophyta</taxon>
        <taxon>Magnoliopsida</taxon>
        <taxon>Liliopsida</taxon>
        <taxon>Asparagales</taxon>
        <taxon>Orchidaceae</taxon>
        <taxon>Epidendroideae</taxon>
        <taxon>Malaxideae</taxon>
        <taxon>Dendrobiinae</taxon>
        <taxon>Dendrobium</taxon>
    </lineage>
</organism>
<dbReference type="PANTHER" id="PTHR11926">
    <property type="entry name" value="GLUCOSYL/GLUCURONOSYL TRANSFERASES"/>
    <property type="match status" value="1"/>
</dbReference>
<evidence type="ECO:0000313" key="4">
    <source>
        <dbReference type="Proteomes" id="UP000775213"/>
    </source>
</evidence>
<proteinExistence type="inferred from homology"/>
<dbReference type="PANTHER" id="PTHR11926:SF1511">
    <property type="entry name" value="GLYCOSYLTRANSFERASE"/>
    <property type="match status" value="1"/>
</dbReference>
<dbReference type="CDD" id="cd03784">
    <property type="entry name" value="GT1_Gtf-like"/>
    <property type="match status" value="3"/>
</dbReference>
<comment type="caution">
    <text evidence="3">The sequence shown here is derived from an EMBL/GenBank/DDBJ whole genome shotgun (WGS) entry which is preliminary data.</text>
</comment>
<dbReference type="SUPFAM" id="SSF53756">
    <property type="entry name" value="UDP-Glycosyltransferase/glycogen phosphorylase"/>
    <property type="match status" value="3"/>
</dbReference>
<dbReference type="GO" id="GO:0080044">
    <property type="term" value="F:quercetin 7-O-glucosyltransferase activity"/>
    <property type="evidence" value="ECO:0007669"/>
    <property type="project" value="TreeGrafter"/>
</dbReference>
<evidence type="ECO:0000256" key="1">
    <source>
        <dbReference type="ARBA" id="ARBA00009995"/>
    </source>
</evidence>
<dbReference type="GO" id="GO:0080043">
    <property type="term" value="F:quercetin 3-O-glucosyltransferase activity"/>
    <property type="evidence" value="ECO:0007669"/>
    <property type="project" value="TreeGrafter"/>
</dbReference>